<organism evidence="1 2">
    <name type="scientific">Macrostomum lignano</name>
    <dbReference type="NCBI Taxonomy" id="282301"/>
    <lineage>
        <taxon>Eukaryota</taxon>
        <taxon>Metazoa</taxon>
        <taxon>Spiralia</taxon>
        <taxon>Lophotrochozoa</taxon>
        <taxon>Platyhelminthes</taxon>
        <taxon>Rhabditophora</taxon>
        <taxon>Macrostomorpha</taxon>
        <taxon>Macrostomida</taxon>
        <taxon>Macrostomidae</taxon>
        <taxon>Macrostomum</taxon>
    </lineage>
</organism>
<dbReference type="Proteomes" id="UP000095280">
    <property type="component" value="Unplaced"/>
</dbReference>
<dbReference type="AlphaFoldDB" id="A0A1I8FJR2"/>
<sequence length="132" mass="14741">AKRMAAESVEGDRTRVVINISGSRFETSYGACWRDSPAPACPCLATLRQDDEASFEFWGMYEQDIEPLLLDPPSYSQAASARRHLLRIDNTFLDWQGLAQKQSWEAETNGWNKISPESLAILEDPSTSMGSP</sequence>
<dbReference type="WBParaSite" id="maker-unitig_35841-snap-gene-0.1-mRNA-1">
    <property type="protein sequence ID" value="maker-unitig_35841-snap-gene-0.1-mRNA-1"/>
    <property type="gene ID" value="maker-unitig_35841-snap-gene-0.1"/>
</dbReference>
<reference evidence="2" key="1">
    <citation type="submission" date="2016-11" db="UniProtKB">
        <authorList>
            <consortium name="WormBaseParasite"/>
        </authorList>
    </citation>
    <scope>IDENTIFICATION</scope>
</reference>
<keyword evidence="1" id="KW-1185">Reference proteome</keyword>
<name>A0A1I8FJR2_9PLAT</name>
<protein>
    <submittedName>
        <fullName evidence="2">BTB_2 domain-containing protein</fullName>
    </submittedName>
</protein>
<evidence type="ECO:0000313" key="2">
    <source>
        <dbReference type="WBParaSite" id="maker-unitig_35841-snap-gene-0.1-mRNA-1"/>
    </source>
</evidence>
<accession>A0A1I8FJR2</accession>
<evidence type="ECO:0000313" key="1">
    <source>
        <dbReference type="Proteomes" id="UP000095280"/>
    </source>
</evidence>
<proteinExistence type="predicted"/>